<comment type="caution">
    <text evidence="2">The sequence shown here is derived from an EMBL/GenBank/DDBJ whole genome shotgun (WGS) entry which is preliminary data.</text>
</comment>
<reference evidence="2 3" key="1">
    <citation type="submission" date="2019-10" db="EMBL/GenBank/DDBJ databases">
        <title>New genus of Silvanigrellaceae.</title>
        <authorList>
            <person name="Pitt A."/>
            <person name="Hahn M.W."/>
        </authorList>
    </citation>
    <scope>NUCLEOTIDE SEQUENCE [LARGE SCALE GENOMIC DNA]</scope>
    <source>
        <strain evidence="2 3">33A1-SZDP</strain>
    </source>
</reference>
<dbReference type="CDD" id="cd00038">
    <property type="entry name" value="CAP_ED"/>
    <property type="match status" value="1"/>
</dbReference>
<dbReference type="InterPro" id="IPR018490">
    <property type="entry name" value="cNMP-bd_dom_sf"/>
</dbReference>
<gene>
    <name evidence="2" type="ORF">GCL57_01745</name>
</gene>
<dbReference type="Pfam" id="PF00027">
    <property type="entry name" value="cNMP_binding"/>
    <property type="match status" value="1"/>
</dbReference>
<evidence type="ECO:0000313" key="2">
    <source>
        <dbReference type="EMBL" id="KAB8033449.1"/>
    </source>
</evidence>
<organism evidence="2 3">
    <name type="scientific">Fluviispira multicolorata</name>
    <dbReference type="NCBI Taxonomy" id="2654512"/>
    <lineage>
        <taxon>Bacteria</taxon>
        <taxon>Pseudomonadati</taxon>
        <taxon>Bdellovibrionota</taxon>
        <taxon>Oligoflexia</taxon>
        <taxon>Silvanigrellales</taxon>
        <taxon>Silvanigrellaceae</taxon>
        <taxon>Fluviispira</taxon>
    </lineage>
</organism>
<accession>A0A833JEY5</accession>
<name>A0A833JEY5_9BACT</name>
<dbReference type="SMART" id="SM00100">
    <property type="entry name" value="cNMP"/>
    <property type="match status" value="1"/>
</dbReference>
<dbReference type="GO" id="GO:0005952">
    <property type="term" value="C:cAMP-dependent protein kinase complex"/>
    <property type="evidence" value="ECO:0007669"/>
    <property type="project" value="InterPro"/>
</dbReference>
<dbReference type="InterPro" id="IPR014710">
    <property type="entry name" value="RmlC-like_jellyroll"/>
</dbReference>
<proteinExistence type="predicted"/>
<dbReference type="PROSITE" id="PS50042">
    <property type="entry name" value="CNMP_BINDING_3"/>
    <property type="match status" value="1"/>
</dbReference>
<evidence type="ECO:0000313" key="3">
    <source>
        <dbReference type="Proteomes" id="UP000442694"/>
    </source>
</evidence>
<dbReference type="AlphaFoldDB" id="A0A833JEY5"/>
<dbReference type="Gene3D" id="2.60.120.10">
    <property type="entry name" value="Jelly Rolls"/>
    <property type="match status" value="1"/>
</dbReference>
<protein>
    <submittedName>
        <fullName evidence="2">Cyclic nucleotide-binding domain-containing protein</fullName>
    </submittedName>
</protein>
<dbReference type="PANTHER" id="PTHR11635">
    <property type="entry name" value="CAMP-DEPENDENT PROTEIN KINASE REGULATORY CHAIN"/>
    <property type="match status" value="1"/>
</dbReference>
<dbReference type="Proteomes" id="UP000442694">
    <property type="component" value="Unassembled WGS sequence"/>
</dbReference>
<keyword evidence="3" id="KW-1185">Reference proteome</keyword>
<dbReference type="InterPro" id="IPR050503">
    <property type="entry name" value="cAMP-dep_PK_reg_su-like"/>
</dbReference>
<dbReference type="GO" id="GO:0005829">
    <property type="term" value="C:cytosol"/>
    <property type="evidence" value="ECO:0007669"/>
    <property type="project" value="TreeGrafter"/>
</dbReference>
<evidence type="ECO:0000259" key="1">
    <source>
        <dbReference type="PROSITE" id="PS50042"/>
    </source>
</evidence>
<dbReference type="PANTHER" id="PTHR11635:SF152">
    <property type="entry name" value="CAMP-DEPENDENT PROTEIN KINASE TYPE I REGULATORY SUBUNIT-RELATED"/>
    <property type="match status" value="1"/>
</dbReference>
<feature type="domain" description="Cyclic nucleotide-binding" evidence="1">
    <location>
        <begin position="13"/>
        <end position="83"/>
    </location>
</feature>
<dbReference type="EMBL" id="WFLN01000004">
    <property type="protein sequence ID" value="KAB8033449.1"/>
    <property type="molecule type" value="Genomic_DNA"/>
</dbReference>
<dbReference type="SUPFAM" id="SSF51206">
    <property type="entry name" value="cAMP-binding domain-like"/>
    <property type="match status" value="1"/>
</dbReference>
<dbReference type="InterPro" id="IPR000595">
    <property type="entry name" value="cNMP-bd_dom"/>
</dbReference>
<sequence>MDWRSMKPDTLSFAPLQIIFNEGEESNGIYLIQEGVVEIFRVREGTEINLGTLKQNDVLGTLTVLSKEPRTASARATVKCTVLFFQSDGLKNSFKEIPVWSQAVIKDAIGRVKHVNELLIESKLNEKKLLRNVGSSHHHSAQLAYLLASLVRKGAILNDSQVSIYPTKDFVTCAELILMKKYTYLEQIFKAFNECGLVKEIDDKKYGKILFKPSPGLLEEFAVYSLNIAKKGSITFLPQKFYPWMSAVARISKKNNSQEKFKRSDLAILIQTELGREDGEFLVSELIQHEVLSEKDNFVTFTTSKLQKTVVFESLSRILKDIVP</sequence>